<feature type="domain" description="FAD-binding" evidence="3">
    <location>
        <begin position="8"/>
        <end position="167"/>
    </location>
</feature>
<gene>
    <name evidence="4" type="ORF">ITX44_18190</name>
</gene>
<dbReference type="InterPro" id="IPR002938">
    <property type="entry name" value="FAD-bd"/>
</dbReference>
<organism evidence="4 5">
    <name type="scientific">Actinacidiphila acididurans</name>
    <dbReference type="NCBI Taxonomy" id="2784346"/>
    <lineage>
        <taxon>Bacteria</taxon>
        <taxon>Bacillati</taxon>
        <taxon>Actinomycetota</taxon>
        <taxon>Actinomycetes</taxon>
        <taxon>Kitasatosporales</taxon>
        <taxon>Streptomycetaceae</taxon>
        <taxon>Actinacidiphila</taxon>
    </lineage>
</organism>
<dbReference type="SUPFAM" id="SSF51905">
    <property type="entry name" value="FAD/NAD(P)-binding domain"/>
    <property type="match status" value="1"/>
</dbReference>
<dbReference type="InterPro" id="IPR036188">
    <property type="entry name" value="FAD/NAD-bd_sf"/>
</dbReference>
<dbReference type="Pfam" id="PF01494">
    <property type="entry name" value="FAD_binding_3"/>
    <property type="match status" value="2"/>
</dbReference>
<sequence>MTSPTRTALVIGGGIAGPVVAMALRRAGIQATVFEAYDVTADGIGGGLSLAPNGVNALEAIGAADVVRAVGTPMKGTVLHTWNGRVLGALSGPADLPAAQFVWRGDLYRVLHEEAARRGITTVHGRRLVAAQEEADGVRARFADGSEAFADVLIGTDGIRSSVRGLIDPAAPRPHYAGLLGFAAPLAATGLPSTEGRLHVTYGKRASFGHLVHPDGSGGWFANLPHRTAMTVAEARAVGNGNWLPVLREAFADDRSPALGMLERTDPADLLITGPLETIPTVPTWSRGRMVLVGDAVHAASPSSGQGASLAVESAVQLARCLRDLPHPQAFAAYEQLRRERVEKIIARATRTNRGKASPLARKVRDLLTPVAMKMLKPEKMAWQFGYRIDWDTTVTAVTAATAPDTVHA</sequence>
<keyword evidence="1" id="KW-0560">Oxidoreductase</keyword>
<dbReference type="PRINTS" id="PR00420">
    <property type="entry name" value="RNGMNOXGNASE"/>
</dbReference>
<dbReference type="Proteomes" id="UP000749040">
    <property type="component" value="Unassembled WGS sequence"/>
</dbReference>
<evidence type="ECO:0000313" key="4">
    <source>
        <dbReference type="EMBL" id="MBM9506447.1"/>
    </source>
</evidence>
<evidence type="ECO:0000259" key="3">
    <source>
        <dbReference type="Pfam" id="PF01494"/>
    </source>
</evidence>
<dbReference type="PANTHER" id="PTHR13789:SF309">
    <property type="entry name" value="PUTATIVE (AFU_ORTHOLOGUE AFUA_6G14510)-RELATED"/>
    <property type="match status" value="1"/>
</dbReference>
<comment type="caution">
    <text evidence="4">The sequence shown here is derived from an EMBL/GenBank/DDBJ whole genome shotgun (WGS) entry which is preliminary data.</text>
</comment>
<reference evidence="4 5" key="1">
    <citation type="submission" date="2021-01" db="EMBL/GenBank/DDBJ databases">
        <title>Streptomyces acididurans sp. nov., isolated from a peat swamp forest soil.</title>
        <authorList>
            <person name="Chantavorakit T."/>
            <person name="Duangmal K."/>
        </authorList>
    </citation>
    <scope>NUCLEOTIDE SEQUENCE [LARGE SCALE GENOMIC DNA]</scope>
    <source>
        <strain evidence="4 5">KK5PA1</strain>
    </source>
</reference>
<evidence type="ECO:0000313" key="5">
    <source>
        <dbReference type="Proteomes" id="UP000749040"/>
    </source>
</evidence>
<dbReference type="InterPro" id="IPR050493">
    <property type="entry name" value="FAD-dep_Monooxygenase_BioMet"/>
</dbReference>
<keyword evidence="5" id="KW-1185">Reference proteome</keyword>
<accession>A0ABS2TSX3</accession>
<dbReference type="Gene3D" id="3.50.50.60">
    <property type="entry name" value="FAD/NAD(P)-binding domain"/>
    <property type="match status" value="1"/>
</dbReference>
<keyword evidence="2 4" id="KW-0503">Monooxygenase</keyword>
<dbReference type="EMBL" id="JADKYB010000009">
    <property type="protein sequence ID" value="MBM9506447.1"/>
    <property type="molecule type" value="Genomic_DNA"/>
</dbReference>
<evidence type="ECO:0000256" key="2">
    <source>
        <dbReference type="ARBA" id="ARBA00023033"/>
    </source>
</evidence>
<evidence type="ECO:0000256" key="1">
    <source>
        <dbReference type="ARBA" id="ARBA00023002"/>
    </source>
</evidence>
<name>A0ABS2TSX3_9ACTN</name>
<dbReference type="RefSeq" id="WP_205358321.1">
    <property type="nucleotide sequence ID" value="NZ_JADKYB010000009.1"/>
</dbReference>
<feature type="domain" description="FAD-binding" evidence="3">
    <location>
        <begin position="284"/>
        <end position="348"/>
    </location>
</feature>
<dbReference type="GO" id="GO:0004497">
    <property type="term" value="F:monooxygenase activity"/>
    <property type="evidence" value="ECO:0007669"/>
    <property type="project" value="UniProtKB-KW"/>
</dbReference>
<proteinExistence type="predicted"/>
<dbReference type="PANTHER" id="PTHR13789">
    <property type="entry name" value="MONOOXYGENASE"/>
    <property type="match status" value="1"/>
</dbReference>
<protein>
    <submittedName>
        <fullName evidence="4">FAD-dependent monooxygenase</fullName>
    </submittedName>
</protein>